<dbReference type="CDD" id="cd06261">
    <property type="entry name" value="TM_PBP2"/>
    <property type="match status" value="1"/>
</dbReference>
<evidence type="ECO:0000313" key="10">
    <source>
        <dbReference type="Proteomes" id="UP001165124"/>
    </source>
</evidence>
<dbReference type="Pfam" id="PF12911">
    <property type="entry name" value="OppC_N"/>
    <property type="match status" value="1"/>
</dbReference>
<evidence type="ECO:0000259" key="8">
    <source>
        <dbReference type="PROSITE" id="PS50928"/>
    </source>
</evidence>
<comment type="caution">
    <text evidence="9">The sequence shown here is derived from an EMBL/GenBank/DDBJ whole genome shotgun (WGS) entry which is preliminary data.</text>
</comment>
<protein>
    <recommendedName>
        <fullName evidence="8">ABC transmembrane type-1 domain-containing protein</fullName>
    </recommendedName>
</protein>
<keyword evidence="5 7" id="KW-1133">Transmembrane helix</keyword>
<dbReference type="PANTHER" id="PTHR43386">
    <property type="entry name" value="OLIGOPEPTIDE TRANSPORT SYSTEM PERMEASE PROTEIN APPC"/>
    <property type="match status" value="1"/>
</dbReference>
<evidence type="ECO:0000256" key="4">
    <source>
        <dbReference type="ARBA" id="ARBA00022692"/>
    </source>
</evidence>
<dbReference type="InterPro" id="IPR050366">
    <property type="entry name" value="BP-dependent_transpt_permease"/>
</dbReference>
<keyword evidence="4 7" id="KW-0812">Transmembrane</keyword>
<sequence>MRDVGVLAVTARMRRAAAARPGPLVGLRGPVATRLRRDRRAVAACAVLAVLVLFAAAAPLLEAWTGHAAGRAYPATGLDAFGRPAPPSARFWLGADALGRDVLVRAAYGARVSLLVGVGATALATLLGVAAGMAAGLLGGPADALLGRSTDIVLSFPYLLVAIVAATTFGGGLVTTVCVIAVFSSAAMARVVRAQVLAIREQEYVQAARALGAGPLWIMAVEVAPNLAAPVTALASLLVPQAIVLESTLTFLGAGADPSVPSWGGMLAEAQDYYQTAWWFLLVPAGLLLLTTVAFTVLGDAVHAALNPRRA</sequence>
<dbReference type="InterPro" id="IPR025966">
    <property type="entry name" value="OppC_N"/>
</dbReference>
<accession>A0A9W6PWG9</accession>
<feature type="transmembrane region" description="Helical" evidence="7">
    <location>
        <begin position="114"/>
        <end position="138"/>
    </location>
</feature>
<dbReference type="Gene3D" id="1.10.3720.10">
    <property type="entry name" value="MetI-like"/>
    <property type="match status" value="1"/>
</dbReference>
<gene>
    <name evidence="9" type="ORF">Arub01_32010</name>
</gene>
<feature type="domain" description="ABC transmembrane type-1" evidence="8">
    <location>
        <begin position="110"/>
        <end position="299"/>
    </location>
</feature>
<dbReference type="GO" id="GO:0005886">
    <property type="term" value="C:plasma membrane"/>
    <property type="evidence" value="ECO:0007669"/>
    <property type="project" value="UniProtKB-SubCell"/>
</dbReference>
<evidence type="ECO:0000256" key="2">
    <source>
        <dbReference type="ARBA" id="ARBA00022448"/>
    </source>
</evidence>
<keyword evidence="6 7" id="KW-0472">Membrane</keyword>
<evidence type="ECO:0000256" key="5">
    <source>
        <dbReference type="ARBA" id="ARBA00022989"/>
    </source>
</evidence>
<dbReference type="EMBL" id="BSRZ01000007">
    <property type="protein sequence ID" value="GLW64957.1"/>
    <property type="molecule type" value="Genomic_DNA"/>
</dbReference>
<feature type="transmembrane region" description="Helical" evidence="7">
    <location>
        <begin position="158"/>
        <end position="183"/>
    </location>
</feature>
<dbReference type="SUPFAM" id="SSF161098">
    <property type="entry name" value="MetI-like"/>
    <property type="match status" value="1"/>
</dbReference>
<evidence type="ECO:0000256" key="7">
    <source>
        <dbReference type="RuleBase" id="RU363032"/>
    </source>
</evidence>
<dbReference type="RefSeq" id="WP_106258687.1">
    <property type="nucleotide sequence ID" value="NZ_BSRZ01000007.1"/>
</dbReference>
<feature type="transmembrane region" description="Helical" evidence="7">
    <location>
        <begin position="276"/>
        <end position="298"/>
    </location>
</feature>
<dbReference type="GO" id="GO:0055085">
    <property type="term" value="P:transmembrane transport"/>
    <property type="evidence" value="ECO:0007669"/>
    <property type="project" value="InterPro"/>
</dbReference>
<keyword evidence="3" id="KW-1003">Cell membrane</keyword>
<feature type="transmembrane region" description="Helical" evidence="7">
    <location>
        <begin position="40"/>
        <end position="61"/>
    </location>
</feature>
<evidence type="ECO:0000256" key="3">
    <source>
        <dbReference type="ARBA" id="ARBA00022475"/>
    </source>
</evidence>
<proteinExistence type="inferred from homology"/>
<dbReference type="AlphaFoldDB" id="A0A9W6PWG9"/>
<reference evidence="9" key="1">
    <citation type="submission" date="2023-02" db="EMBL/GenBank/DDBJ databases">
        <title>Actinomadura rubrobrunea NBRC 14622.</title>
        <authorList>
            <person name="Ichikawa N."/>
            <person name="Sato H."/>
            <person name="Tonouchi N."/>
        </authorList>
    </citation>
    <scope>NUCLEOTIDE SEQUENCE</scope>
    <source>
        <strain evidence="9">NBRC 14622</strain>
    </source>
</reference>
<dbReference type="PROSITE" id="PS50928">
    <property type="entry name" value="ABC_TM1"/>
    <property type="match status" value="1"/>
</dbReference>
<evidence type="ECO:0000256" key="1">
    <source>
        <dbReference type="ARBA" id="ARBA00004651"/>
    </source>
</evidence>
<name>A0A9W6PWG9_9ACTN</name>
<evidence type="ECO:0000313" key="9">
    <source>
        <dbReference type="EMBL" id="GLW64957.1"/>
    </source>
</evidence>
<keyword evidence="10" id="KW-1185">Reference proteome</keyword>
<dbReference type="InterPro" id="IPR000515">
    <property type="entry name" value="MetI-like"/>
</dbReference>
<organism evidence="9 10">
    <name type="scientific">Actinomadura rubrobrunea</name>
    <dbReference type="NCBI Taxonomy" id="115335"/>
    <lineage>
        <taxon>Bacteria</taxon>
        <taxon>Bacillati</taxon>
        <taxon>Actinomycetota</taxon>
        <taxon>Actinomycetes</taxon>
        <taxon>Streptosporangiales</taxon>
        <taxon>Thermomonosporaceae</taxon>
        <taxon>Actinomadura</taxon>
    </lineage>
</organism>
<dbReference type="PANTHER" id="PTHR43386:SF1">
    <property type="entry name" value="D,D-DIPEPTIDE TRANSPORT SYSTEM PERMEASE PROTEIN DDPC-RELATED"/>
    <property type="match status" value="1"/>
</dbReference>
<evidence type="ECO:0000256" key="6">
    <source>
        <dbReference type="ARBA" id="ARBA00023136"/>
    </source>
</evidence>
<keyword evidence="2 7" id="KW-0813">Transport</keyword>
<dbReference type="Pfam" id="PF00528">
    <property type="entry name" value="BPD_transp_1"/>
    <property type="match status" value="1"/>
</dbReference>
<comment type="subcellular location">
    <subcellularLocation>
        <location evidence="1 7">Cell membrane</location>
        <topology evidence="1 7">Multi-pass membrane protein</topology>
    </subcellularLocation>
</comment>
<comment type="similarity">
    <text evidence="7">Belongs to the binding-protein-dependent transport system permease family.</text>
</comment>
<dbReference type="InterPro" id="IPR035906">
    <property type="entry name" value="MetI-like_sf"/>
</dbReference>
<dbReference type="Proteomes" id="UP001165124">
    <property type="component" value="Unassembled WGS sequence"/>
</dbReference>